<name>A0A1B1Z5H4_9BACL</name>
<dbReference type="STRING" id="255247.ABE41_011790"/>
<dbReference type="Proteomes" id="UP000077412">
    <property type="component" value="Chromosome"/>
</dbReference>
<dbReference type="KEGG" id="far:ABE41_011790"/>
<dbReference type="GO" id="GO:0016810">
    <property type="term" value="F:hydrolase activity, acting on carbon-nitrogen (but not peptide) bonds"/>
    <property type="evidence" value="ECO:0007669"/>
    <property type="project" value="InterPro"/>
</dbReference>
<reference evidence="1 2" key="1">
    <citation type="submission" date="2016-08" db="EMBL/GenBank/DDBJ databases">
        <title>Complete genome sequence of Fictibacillus arsenicus G25-54, a strain with toxicity to nematodes and a potential arsenic-resistance activity.</title>
        <authorList>
            <person name="Zheng Z."/>
        </authorList>
    </citation>
    <scope>NUCLEOTIDE SEQUENCE [LARGE SCALE GENOMIC DNA]</scope>
    <source>
        <strain evidence="1 2">G25-54</strain>
    </source>
</reference>
<protein>
    <recommendedName>
        <fullName evidence="3">Amidohydrolase-related domain-containing protein</fullName>
    </recommendedName>
</protein>
<evidence type="ECO:0000313" key="1">
    <source>
        <dbReference type="EMBL" id="ANX12692.1"/>
    </source>
</evidence>
<keyword evidence="2" id="KW-1185">Reference proteome</keyword>
<sequence>MRYIIERPLESLGTNTVLSYLVDSQKISYVSQGPLRMNVMRMSMHGFKMIPGHITPLMSINKMTVEDVRRQAVEKTQRGTTTLITSARIDYLHEAEHELKRTRHLLISSSIDYCIGLSLSPEKITPNIIRYCKQKKIPFIELICDDFSQLTRVVWERIREANFPYGTVIFPKFPLDIEDKKKKIWHKKWNDLSANMQIPTLYKDLNEDEPLPLPFLKMLGIYPQKGGLFSGSDADYCLLSTEGFEEKIMSVIVRGTIVYSDKNSEKKQGYGKEIIITQPRRFGESLSSRV</sequence>
<dbReference type="RefSeq" id="WP_066290440.1">
    <property type="nucleotide sequence ID" value="NZ_CP016761.1"/>
</dbReference>
<proteinExistence type="predicted"/>
<evidence type="ECO:0008006" key="3">
    <source>
        <dbReference type="Google" id="ProtNLM"/>
    </source>
</evidence>
<dbReference type="AlphaFoldDB" id="A0A1B1Z5H4"/>
<dbReference type="OrthoDB" id="2959323at2"/>
<gene>
    <name evidence="1" type="ORF">ABE41_011790</name>
</gene>
<evidence type="ECO:0000313" key="2">
    <source>
        <dbReference type="Proteomes" id="UP000077412"/>
    </source>
</evidence>
<dbReference type="EMBL" id="CP016761">
    <property type="protein sequence ID" value="ANX12692.1"/>
    <property type="molecule type" value="Genomic_DNA"/>
</dbReference>
<dbReference type="InterPro" id="IPR011059">
    <property type="entry name" value="Metal-dep_hydrolase_composite"/>
</dbReference>
<accession>A0A1B1Z5H4</accession>
<dbReference type="Gene3D" id="2.30.40.10">
    <property type="entry name" value="Urease, subunit C, domain 1"/>
    <property type="match status" value="1"/>
</dbReference>
<organism evidence="1 2">
    <name type="scientific">Fictibacillus arsenicus</name>
    <dbReference type="NCBI Taxonomy" id="255247"/>
    <lineage>
        <taxon>Bacteria</taxon>
        <taxon>Bacillati</taxon>
        <taxon>Bacillota</taxon>
        <taxon>Bacilli</taxon>
        <taxon>Bacillales</taxon>
        <taxon>Fictibacillaceae</taxon>
        <taxon>Fictibacillus</taxon>
    </lineage>
</organism>